<evidence type="ECO:0000313" key="2">
    <source>
        <dbReference type="Proteomes" id="UP001226867"/>
    </source>
</evidence>
<protein>
    <recommendedName>
        <fullName evidence="3">Stationary phase growth adaptation protein</fullName>
    </recommendedName>
</protein>
<dbReference type="EMBL" id="JAUSRO010000018">
    <property type="protein sequence ID" value="MDP9902423.1"/>
    <property type="molecule type" value="Genomic_DNA"/>
</dbReference>
<organism evidence="1 2">
    <name type="scientific">Variovorax ginsengisoli</name>
    <dbReference type="NCBI Taxonomy" id="363844"/>
    <lineage>
        <taxon>Bacteria</taxon>
        <taxon>Pseudomonadati</taxon>
        <taxon>Pseudomonadota</taxon>
        <taxon>Betaproteobacteria</taxon>
        <taxon>Burkholderiales</taxon>
        <taxon>Comamonadaceae</taxon>
        <taxon>Variovorax</taxon>
    </lineage>
</organism>
<accession>A0ABT9SDJ1</accession>
<gene>
    <name evidence="1" type="ORF">J2W36_004700</name>
</gene>
<dbReference type="Proteomes" id="UP001226867">
    <property type="component" value="Unassembled WGS sequence"/>
</dbReference>
<evidence type="ECO:0000313" key="1">
    <source>
        <dbReference type="EMBL" id="MDP9902423.1"/>
    </source>
</evidence>
<name>A0ABT9SDJ1_9BURK</name>
<sequence>MDPTFIEEHGAIVPDSAYFPSVQFRGDRWDFTHLRPFAMTRVLGSGVKVDVVVFFSCHCFTHKLRDDDRDGADIPEGEFWVDDEGDERVLDEIRYKLSAALPEIIRNFDKGHVRVMTPWQDPRTRRVHKESFFKVAVPKPDGTTDDYVLFFSLDKDRERKRRFILRVKSAYPMAAWTRKMNDAKKVNFLILLNAKNEGREIRR</sequence>
<reference evidence="1 2" key="1">
    <citation type="submission" date="2023-07" db="EMBL/GenBank/DDBJ databases">
        <title>Sorghum-associated microbial communities from plants grown in Nebraska, USA.</title>
        <authorList>
            <person name="Schachtman D."/>
        </authorList>
    </citation>
    <scope>NUCLEOTIDE SEQUENCE [LARGE SCALE GENOMIC DNA]</scope>
    <source>
        <strain evidence="1 2">DS1607</strain>
    </source>
</reference>
<proteinExistence type="predicted"/>
<comment type="caution">
    <text evidence="1">The sequence shown here is derived from an EMBL/GenBank/DDBJ whole genome shotgun (WGS) entry which is preliminary data.</text>
</comment>
<dbReference type="RefSeq" id="WP_307692169.1">
    <property type="nucleotide sequence ID" value="NZ_JAUSRO010000018.1"/>
</dbReference>
<keyword evidence="2" id="KW-1185">Reference proteome</keyword>
<evidence type="ECO:0008006" key="3">
    <source>
        <dbReference type="Google" id="ProtNLM"/>
    </source>
</evidence>